<name>A0A9P3Q8U9_9MYCO</name>
<proteinExistence type="predicted"/>
<dbReference type="SUPFAM" id="SSF140459">
    <property type="entry name" value="PE/PPE dimer-like"/>
    <property type="match status" value="1"/>
</dbReference>
<dbReference type="EMBL" id="BRZI01000030">
    <property type="protein sequence ID" value="GLD31721.1"/>
    <property type="molecule type" value="Genomic_DNA"/>
</dbReference>
<accession>A0A9P3Q8U9</accession>
<dbReference type="RefSeq" id="WP_370653043.1">
    <property type="nucleotide sequence ID" value="NZ_BRXE01000119.1"/>
</dbReference>
<dbReference type="GeneID" id="94554088"/>
<dbReference type="InterPro" id="IPR038332">
    <property type="entry name" value="PPE_sf"/>
</dbReference>
<dbReference type="Pfam" id="PF00934">
    <property type="entry name" value="PE"/>
    <property type="match status" value="1"/>
</dbReference>
<organism evidence="4 5">
    <name type="scientific">Mycobacterium kiyosense</name>
    <dbReference type="NCBI Taxonomy" id="2871094"/>
    <lineage>
        <taxon>Bacteria</taxon>
        <taxon>Bacillati</taxon>
        <taxon>Actinomycetota</taxon>
        <taxon>Actinomycetes</taxon>
        <taxon>Mycobacteriales</taxon>
        <taxon>Mycobacteriaceae</taxon>
        <taxon>Mycobacterium</taxon>
    </lineage>
</organism>
<evidence type="ECO:0000313" key="5">
    <source>
        <dbReference type="Proteomes" id="UP001064782"/>
    </source>
</evidence>
<dbReference type="Proteomes" id="UP001064782">
    <property type="component" value="Unassembled WGS sequence"/>
</dbReference>
<protein>
    <recommendedName>
        <fullName evidence="2">PE domain-containing protein</fullName>
    </recommendedName>
</protein>
<evidence type="ECO:0000313" key="4">
    <source>
        <dbReference type="EMBL" id="GLD31721.1"/>
    </source>
</evidence>
<dbReference type="EMBL" id="BRXE01000119">
    <property type="protein sequence ID" value="GLB86144.1"/>
    <property type="molecule type" value="Genomic_DNA"/>
</dbReference>
<gene>
    <name evidence="4" type="ORF">Mkiyose1413_36040</name>
    <name evidence="3" type="ORF">SRL2020028_54000</name>
</gene>
<reference evidence="4" key="1">
    <citation type="submission" date="2022-08" db="EMBL/GenBank/DDBJ databases">
        <title>Mycobacterium kiyosense sp. nov., scotochromogenic slow-glowing species isolated from respiratory specimens.</title>
        <authorList>
            <person name="Fukano H."/>
            <person name="Kazumi Y."/>
            <person name="Sakagami N."/>
            <person name="Ato M."/>
            <person name="Mitarai S."/>
            <person name="Hoshino Y."/>
        </authorList>
    </citation>
    <scope>NUCLEOTIDE SEQUENCE</scope>
    <source>
        <strain evidence="4">1413</strain>
        <strain evidence="3">SRL2020-028</strain>
    </source>
</reference>
<sequence>MSLVSAVPGAISTAAANVTGIGATISAANALAAAPTTAVLAAAGDQVSAAVAALFSVHAQTYQTLSEQAANFHAQFARAIESSANAYASAESANASSIGNVDIAKTGSAAGPACEYVGTFRSVAAERSAPGQTAAPTGTDRAASGAASAETGPVVAGGGSGGLLLGPSRAVVAGSAGMGSAAAGGSGGILSRLLQGGERRARAGGSGRVSAGTGVGVLLTSPQTQDTLRIATACSAPERRRLDSPA</sequence>
<evidence type="ECO:0000256" key="1">
    <source>
        <dbReference type="SAM" id="MobiDB-lite"/>
    </source>
</evidence>
<dbReference type="InterPro" id="IPR000084">
    <property type="entry name" value="PE-PGRS_N"/>
</dbReference>
<evidence type="ECO:0000259" key="2">
    <source>
        <dbReference type="Pfam" id="PF00934"/>
    </source>
</evidence>
<evidence type="ECO:0000313" key="3">
    <source>
        <dbReference type="EMBL" id="GLB86144.1"/>
    </source>
</evidence>
<feature type="domain" description="PE" evidence="2">
    <location>
        <begin position="4"/>
        <end position="94"/>
    </location>
</feature>
<dbReference type="Gene3D" id="1.10.287.850">
    <property type="entry name" value="HP0062-like domain"/>
    <property type="match status" value="1"/>
</dbReference>
<keyword evidence="5" id="KW-1185">Reference proteome</keyword>
<feature type="region of interest" description="Disordered" evidence="1">
    <location>
        <begin position="127"/>
        <end position="151"/>
    </location>
</feature>
<dbReference type="Proteomes" id="UP001165663">
    <property type="component" value="Unassembled WGS sequence"/>
</dbReference>
<comment type="caution">
    <text evidence="4">The sequence shown here is derived from an EMBL/GenBank/DDBJ whole genome shotgun (WGS) entry which is preliminary data.</text>
</comment>
<dbReference type="AlphaFoldDB" id="A0A9P3Q8U9"/>